<protein>
    <submittedName>
        <fullName evidence="1 2">Uncharacterized protein</fullName>
    </submittedName>
</protein>
<reference evidence="1" key="2">
    <citation type="submission" date="2017-06" db="EMBL/GenBank/DDBJ databases">
        <title>WGS assembly of Brachypodium distachyon.</title>
        <authorList>
            <consortium name="The International Brachypodium Initiative"/>
            <person name="Lucas S."/>
            <person name="Harmon-Smith M."/>
            <person name="Lail K."/>
            <person name="Tice H."/>
            <person name="Grimwood J."/>
            <person name="Bruce D."/>
            <person name="Barry K."/>
            <person name="Shu S."/>
            <person name="Lindquist E."/>
            <person name="Wang M."/>
            <person name="Pitluck S."/>
            <person name="Vogel J.P."/>
            <person name="Garvin D.F."/>
            <person name="Mockler T.C."/>
            <person name="Schmutz J."/>
            <person name="Rokhsar D."/>
            <person name="Bevan M.W."/>
        </authorList>
    </citation>
    <scope>NUCLEOTIDE SEQUENCE</scope>
    <source>
        <strain evidence="1">Bd21</strain>
    </source>
</reference>
<keyword evidence="3" id="KW-1185">Reference proteome</keyword>
<dbReference type="Gramene" id="PNT70712">
    <property type="protein sequence ID" value="PNT70712"/>
    <property type="gene ID" value="BRADI_2g16615v3"/>
</dbReference>
<proteinExistence type="predicted"/>
<evidence type="ECO:0000313" key="3">
    <source>
        <dbReference type="Proteomes" id="UP000008810"/>
    </source>
</evidence>
<evidence type="ECO:0000313" key="1">
    <source>
        <dbReference type="EMBL" id="PNT70712.1"/>
    </source>
</evidence>
<dbReference type="EnsemblPlants" id="PNT70712">
    <property type="protein sequence ID" value="PNT70712"/>
    <property type="gene ID" value="BRADI_2g16615v3"/>
</dbReference>
<gene>
    <name evidence="1" type="ORF">BRADI_2g16615v3</name>
</gene>
<accession>A0A2K2D8V3</accession>
<reference evidence="2" key="3">
    <citation type="submission" date="2018-08" db="UniProtKB">
        <authorList>
            <consortium name="EnsemblPlants"/>
        </authorList>
    </citation>
    <scope>IDENTIFICATION</scope>
    <source>
        <strain evidence="2">cv. Bd21</strain>
    </source>
</reference>
<organism evidence="1">
    <name type="scientific">Brachypodium distachyon</name>
    <name type="common">Purple false brome</name>
    <name type="synonym">Trachynia distachya</name>
    <dbReference type="NCBI Taxonomy" id="15368"/>
    <lineage>
        <taxon>Eukaryota</taxon>
        <taxon>Viridiplantae</taxon>
        <taxon>Streptophyta</taxon>
        <taxon>Embryophyta</taxon>
        <taxon>Tracheophyta</taxon>
        <taxon>Spermatophyta</taxon>
        <taxon>Magnoliopsida</taxon>
        <taxon>Liliopsida</taxon>
        <taxon>Poales</taxon>
        <taxon>Poaceae</taxon>
        <taxon>BOP clade</taxon>
        <taxon>Pooideae</taxon>
        <taxon>Stipodae</taxon>
        <taxon>Brachypodieae</taxon>
        <taxon>Brachypodium</taxon>
    </lineage>
</organism>
<dbReference type="AlphaFoldDB" id="A0A2K2D8V3"/>
<reference evidence="1 2" key="1">
    <citation type="journal article" date="2010" name="Nature">
        <title>Genome sequencing and analysis of the model grass Brachypodium distachyon.</title>
        <authorList>
            <consortium name="International Brachypodium Initiative"/>
        </authorList>
    </citation>
    <scope>NUCLEOTIDE SEQUENCE [LARGE SCALE GENOMIC DNA]</scope>
    <source>
        <strain evidence="1 2">Bd21</strain>
    </source>
</reference>
<dbReference type="EMBL" id="CM000881">
    <property type="protein sequence ID" value="PNT70712.1"/>
    <property type="molecule type" value="Genomic_DNA"/>
</dbReference>
<name>A0A2K2D8V3_BRADI</name>
<sequence length="73" mass="8033">MPGRAAGGEYVRTVRPPALTPAAINTRLVVCAMLRQLVHSLDKKLVLPAGGEILICTYGGKYTVHIYYVRTQY</sequence>
<evidence type="ECO:0000313" key="2">
    <source>
        <dbReference type="EnsemblPlants" id="PNT70712"/>
    </source>
</evidence>
<dbReference type="Proteomes" id="UP000008810">
    <property type="component" value="Chromosome 2"/>
</dbReference>
<dbReference type="InParanoid" id="A0A2K2D8V3"/>